<feature type="region of interest" description="Disordered" evidence="1">
    <location>
        <begin position="22"/>
        <end position="168"/>
    </location>
</feature>
<feature type="compositionally biased region" description="Basic and acidic residues" evidence="1">
    <location>
        <begin position="193"/>
        <end position="226"/>
    </location>
</feature>
<feature type="compositionally biased region" description="Basic and acidic residues" evidence="1">
    <location>
        <begin position="107"/>
        <end position="119"/>
    </location>
</feature>
<dbReference type="STRING" id="363754.RHSP_22331"/>
<proteinExistence type="predicted"/>
<feature type="region of interest" description="Disordered" evidence="1">
    <location>
        <begin position="184"/>
        <end position="283"/>
    </location>
</feature>
<evidence type="ECO:0000256" key="1">
    <source>
        <dbReference type="SAM" id="MobiDB-lite"/>
    </source>
</evidence>
<feature type="compositionally biased region" description="Acidic residues" evidence="1">
    <location>
        <begin position="304"/>
        <end position="313"/>
    </location>
</feature>
<feature type="compositionally biased region" description="Basic and acidic residues" evidence="1">
    <location>
        <begin position="272"/>
        <end position="283"/>
    </location>
</feature>
<dbReference type="EMBL" id="AQHN01000089">
    <property type="protein sequence ID" value="ENN84446.1"/>
    <property type="molecule type" value="Genomic_DNA"/>
</dbReference>
<protein>
    <submittedName>
        <fullName evidence="2">Uncharacterized protein</fullName>
    </submittedName>
</protein>
<organism evidence="2 3">
    <name type="scientific">Rhizobium freirei PRF 81</name>
    <dbReference type="NCBI Taxonomy" id="363754"/>
    <lineage>
        <taxon>Bacteria</taxon>
        <taxon>Pseudomonadati</taxon>
        <taxon>Pseudomonadota</taxon>
        <taxon>Alphaproteobacteria</taxon>
        <taxon>Hyphomicrobiales</taxon>
        <taxon>Rhizobiaceae</taxon>
        <taxon>Rhizobium/Agrobacterium group</taxon>
        <taxon>Rhizobium</taxon>
    </lineage>
</organism>
<dbReference type="AlphaFoldDB" id="N6UUJ2"/>
<evidence type="ECO:0000313" key="2">
    <source>
        <dbReference type="EMBL" id="ENN84446.1"/>
    </source>
</evidence>
<dbReference type="Proteomes" id="UP000012429">
    <property type="component" value="Unassembled WGS sequence"/>
</dbReference>
<accession>N6UUJ2</accession>
<feature type="compositionally biased region" description="Basic and acidic residues" evidence="1">
    <location>
        <begin position="25"/>
        <end position="36"/>
    </location>
</feature>
<dbReference type="PATRIC" id="fig|363754.4.peg.6295"/>
<evidence type="ECO:0000313" key="3">
    <source>
        <dbReference type="Proteomes" id="UP000012429"/>
    </source>
</evidence>
<comment type="caution">
    <text evidence="2">The sequence shown here is derived from an EMBL/GenBank/DDBJ whole genome shotgun (WGS) entry which is preliminary data.</text>
</comment>
<reference evidence="2 3" key="1">
    <citation type="journal article" date="2012" name="BMC Genomics">
        <title>Genomic basis of broad host range and environmental adaptability of Rhizobium tropici CIAT 899 and Rhizobium sp. PRF 81 which are used in inoculants for common bean (Phaseolus vulgaris L.).</title>
        <authorList>
            <person name="Ormeno-Orrillo E."/>
            <person name="Menna P."/>
            <person name="Almeida L.G."/>
            <person name="Ollero F.J."/>
            <person name="Nicolas M.F."/>
            <person name="Pains Rodrigues E."/>
            <person name="Shigueyoshi Nakatani A."/>
            <person name="Silva Batista J.S."/>
            <person name="Oliveira Chueire L.M."/>
            <person name="Souza R.C."/>
            <person name="Ribeiro Vasconcelos A.T."/>
            <person name="Megias M."/>
            <person name="Hungria M."/>
            <person name="Martinez-Romero E."/>
        </authorList>
    </citation>
    <scope>NUCLEOTIDE SEQUENCE [LARGE SCALE GENOMIC DNA]</scope>
    <source>
        <strain evidence="2 3">PRF 81</strain>
    </source>
</reference>
<feature type="region of interest" description="Disordered" evidence="1">
    <location>
        <begin position="301"/>
        <end position="331"/>
    </location>
</feature>
<keyword evidence="3" id="KW-1185">Reference proteome</keyword>
<sequence>MSLRIGGPKPALCEQIGPKRHRKCPERCRQGDRRGGETVTDAEAIGNQPGVHTCGNGSGEHQCGPPFRAQAKEMTGRQHAGRQQEQLEGGNGACDAEIARKPVLAQRHAERNQRSRSGDIGDAVDDAAERGGDANAGQVDDKATEKADDQRIAHQIPADLPQQFAGGAAGPGIFLAFRLFHQQRAGDHHRRQVHGDQDRHGHDAIRSDRAADKRQADEDRIGKGRGDAGQNADTRIPPKQPCGHDMAGGPGHGDAGKIGDPQSKRRSAAKIRFGDGPEQQERHGDLEDELAHRLADIGLQQAGADDDPADENQQEDRKDIGESFGHAGRGPWKSWLEKGDRGVVAACLKHVAQKRAVILRGRHAQNQELKALGANLEDRDAQWVSGPQKQKSGLGPLILVRSRRRVPPVHMPPVHPWSARVPVRRKASFLPRLARKSFELPIPAA</sequence>
<gene>
    <name evidence="2" type="ORF">RHSP_22331</name>
</gene>
<name>N6UUJ2_9HYPH</name>
<feature type="compositionally biased region" description="Basic and acidic residues" evidence="1">
    <location>
        <begin position="139"/>
        <end position="152"/>
    </location>
</feature>